<accession>A0AAV4PA17</accession>
<reference evidence="2 3" key="1">
    <citation type="submission" date="2021-06" db="EMBL/GenBank/DDBJ databases">
        <title>Caerostris extrusa draft genome.</title>
        <authorList>
            <person name="Kono N."/>
            <person name="Arakawa K."/>
        </authorList>
    </citation>
    <scope>NUCLEOTIDE SEQUENCE [LARGE SCALE GENOMIC DNA]</scope>
</reference>
<comment type="caution">
    <text evidence="2">The sequence shown here is derived from an EMBL/GenBank/DDBJ whole genome shotgun (WGS) entry which is preliminary data.</text>
</comment>
<feature type="region of interest" description="Disordered" evidence="1">
    <location>
        <begin position="26"/>
        <end position="48"/>
    </location>
</feature>
<feature type="compositionally biased region" description="Polar residues" evidence="1">
    <location>
        <begin position="27"/>
        <end position="41"/>
    </location>
</feature>
<gene>
    <name evidence="2" type="ORF">CEXT_157551</name>
</gene>
<sequence length="126" mass="13944">MTVSNRSNALVEKSLTKASLFHRKIPNPSSGSTISPDSETITPLPRPIHSSNLPSISVRIPQVMDHLMDRQDIRAALYFAIPECINGGAALVLSIWLQSCKWADTLERLDIGLKDLLIIIRSSRLI</sequence>
<dbReference type="AlphaFoldDB" id="A0AAV4PA17"/>
<organism evidence="2 3">
    <name type="scientific">Caerostris extrusa</name>
    <name type="common">Bark spider</name>
    <name type="synonym">Caerostris bankana</name>
    <dbReference type="NCBI Taxonomy" id="172846"/>
    <lineage>
        <taxon>Eukaryota</taxon>
        <taxon>Metazoa</taxon>
        <taxon>Ecdysozoa</taxon>
        <taxon>Arthropoda</taxon>
        <taxon>Chelicerata</taxon>
        <taxon>Arachnida</taxon>
        <taxon>Araneae</taxon>
        <taxon>Araneomorphae</taxon>
        <taxon>Entelegynae</taxon>
        <taxon>Araneoidea</taxon>
        <taxon>Araneidae</taxon>
        <taxon>Caerostris</taxon>
    </lineage>
</organism>
<evidence type="ECO:0000313" key="3">
    <source>
        <dbReference type="Proteomes" id="UP001054945"/>
    </source>
</evidence>
<evidence type="ECO:0000256" key="1">
    <source>
        <dbReference type="SAM" id="MobiDB-lite"/>
    </source>
</evidence>
<proteinExistence type="predicted"/>
<evidence type="ECO:0000313" key="2">
    <source>
        <dbReference type="EMBL" id="GIX93435.1"/>
    </source>
</evidence>
<dbReference type="Proteomes" id="UP001054945">
    <property type="component" value="Unassembled WGS sequence"/>
</dbReference>
<protein>
    <submittedName>
        <fullName evidence="2">Uncharacterized protein</fullName>
    </submittedName>
</protein>
<dbReference type="EMBL" id="BPLR01004247">
    <property type="protein sequence ID" value="GIX93435.1"/>
    <property type="molecule type" value="Genomic_DNA"/>
</dbReference>
<name>A0AAV4PA17_CAEEX</name>
<keyword evidence="3" id="KW-1185">Reference proteome</keyword>